<evidence type="ECO:0000313" key="1">
    <source>
        <dbReference type="EMBL" id="SUX48723.1"/>
    </source>
</evidence>
<name>A0A381FQE2_9FLAO</name>
<proteinExistence type="predicted"/>
<gene>
    <name evidence="1" type="ORF">NCTC13532_04343</name>
</gene>
<dbReference type="AlphaFoldDB" id="A0A381FQE2"/>
<dbReference type="Proteomes" id="UP000254282">
    <property type="component" value="Unassembled WGS sequence"/>
</dbReference>
<protein>
    <submittedName>
        <fullName evidence="1">Uncharacterized protein</fullName>
    </submittedName>
</protein>
<evidence type="ECO:0000313" key="2">
    <source>
        <dbReference type="Proteomes" id="UP000254282"/>
    </source>
</evidence>
<reference evidence="1 2" key="1">
    <citation type="submission" date="2018-06" db="EMBL/GenBank/DDBJ databases">
        <authorList>
            <consortium name="Pathogen Informatics"/>
            <person name="Doyle S."/>
        </authorList>
    </citation>
    <scope>NUCLEOTIDE SEQUENCE [LARGE SCALE GENOMIC DNA]</scope>
    <source>
        <strain evidence="1 2">NCTC13532</strain>
    </source>
</reference>
<sequence>MQFIDFKKEHFSHNKEAGHYFIQISKDEVGYGDLEVLEKQDDDTYSKARYELVDDVSKVTIKMKNPGNIRVSF</sequence>
<dbReference type="EMBL" id="UFVR01000004">
    <property type="protein sequence ID" value="SUX48723.1"/>
    <property type="molecule type" value="Genomic_DNA"/>
</dbReference>
<dbReference type="RefSeq" id="WP_115621751.1">
    <property type="nucleotide sequence ID" value="NZ_UFVR01000004.1"/>
</dbReference>
<organism evidence="1 2">
    <name type="scientific">Chryseobacterium indoltheticum</name>
    <dbReference type="NCBI Taxonomy" id="254"/>
    <lineage>
        <taxon>Bacteria</taxon>
        <taxon>Pseudomonadati</taxon>
        <taxon>Bacteroidota</taxon>
        <taxon>Flavobacteriia</taxon>
        <taxon>Flavobacteriales</taxon>
        <taxon>Weeksellaceae</taxon>
        <taxon>Chryseobacterium group</taxon>
        <taxon>Chryseobacterium</taxon>
    </lineage>
</organism>
<accession>A0A381FQE2</accession>